<gene>
    <name evidence="1" type="ORF">UFOVP621_98</name>
</gene>
<proteinExistence type="predicted"/>
<protein>
    <submittedName>
        <fullName evidence="1">Uncharacterized protein</fullName>
    </submittedName>
</protein>
<evidence type="ECO:0000313" key="1">
    <source>
        <dbReference type="EMBL" id="CAB4153322.1"/>
    </source>
</evidence>
<dbReference type="EMBL" id="LR796586">
    <property type="protein sequence ID" value="CAB4153322.1"/>
    <property type="molecule type" value="Genomic_DNA"/>
</dbReference>
<name>A0A6J5N3N1_9CAUD</name>
<organism evidence="1">
    <name type="scientific">uncultured Caudovirales phage</name>
    <dbReference type="NCBI Taxonomy" id="2100421"/>
    <lineage>
        <taxon>Viruses</taxon>
        <taxon>Duplodnaviria</taxon>
        <taxon>Heunggongvirae</taxon>
        <taxon>Uroviricota</taxon>
        <taxon>Caudoviricetes</taxon>
        <taxon>Peduoviridae</taxon>
        <taxon>Maltschvirus</taxon>
        <taxon>Maltschvirus maltsch</taxon>
    </lineage>
</organism>
<reference evidence="1" key="1">
    <citation type="submission" date="2020-04" db="EMBL/GenBank/DDBJ databases">
        <authorList>
            <person name="Chiriac C."/>
            <person name="Salcher M."/>
            <person name="Ghai R."/>
            <person name="Kavagutti S V."/>
        </authorList>
    </citation>
    <scope>NUCLEOTIDE SEQUENCE</scope>
</reference>
<accession>A0A6J5N3N1</accession>
<sequence length="60" mass="6809">MSETSNSIKEIIDHTNTLVESICDLIMAEARKDAVPQHMYVGISRLQEIIDHIKSNKIEV</sequence>